<name>A0A0L0MJ56_9BURK</name>
<evidence type="ECO:0000313" key="2">
    <source>
        <dbReference type="EMBL" id="KND62353.1"/>
    </source>
</evidence>
<proteinExistence type="predicted"/>
<keyword evidence="3" id="KW-1185">Reference proteome</keyword>
<dbReference type="PATRIC" id="fig|242163.4.peg.2643"/>
<dbReference type="EMBL" id="LFJJ01000002">
    <property type="protein sequence ID" value="KND62353.1"/>
    <property type="molecule type" value="Genomic_DNA"/>
</dbReference>
<comment type="caution">
    <text evidence="2">The sequence shown here is derived from an EMBL/GenBank/DDBJ whole genome shotgun (WGS) entry which is preliminary data.</text>
</comment>
<organism evidence="2 3">
    <name type="scientific">Candidatus Burkholderia verschuerenii</name>
    <dbReference type="NCBI Taxonomy" id="242163"/>
    <lineage>
        <taxon>Bacteria</taxon>
        <taxon>Pseudomonadati</taxon>
        <taxon>Pseudomonadota</taxon>
        <taxon>Betaproteobacteria</taxon>
        <taxon>Burkholderiales</taxon>
        <taxon>Burkholderiaceae</taxon>
        <taxon>Burkholderia</taxon>
    </lineage>
</organism>
<protein>
    <submittedName>
        <fullName evidence="2">Uncharacterized protein</fullName>
    </submittedName>
</protein>
<evidence type="ECO:0000313" key="3">
    <source>
        <dbReference type="Proteomes" id="UP000036959"/>
    </source>
</evidence>
<sequence length="195" mass="20530">MSTAGVAEKAKPVLRAVVQRGEKWFETAVFVPSSKPDSKAVLTGHIDLGLGDGRIPVFAFVNERKDEGVPTGAKYISLTSRKVHPRTGEIGYFPVAIGNVVNSRGDGGEVFYDTVIFNPVDEDLNNIPGAQPVPVWVTDSCDATLHAKLGFASARVARPKKQDESQSGAGAADDGEEGISRAAMLDAVAQATGAH</sequence>
<accession>A0A0L0MJ56</accession>
<gene>
    <name evidence="2" type="ORF">BVER_01838</name>
</gene>
<feature type="region of interest" description="Disordered" evidence="1">
    <location>
        <begin position="156"/>
        <end position="178"/>
    </location>
</feature>
<evidence type="ECO:0000256" key="1">
    <source>
        <dbReference type="SAM" id="MobiDB-lite"/>
    </source>
</evidence>
<reference evidence="3" key="1">
    <citation type="submission" date="2015-06" db="EMBL/GenBank/DDBJ databases">
        <title>Comparative genomics of Burkholderia leaf nodule symbionts.</title>
        <authorList>
            <person name="Carlier A."/>
            <person name="Eberl L."/>
            <person name="Pinto-Carbo M."/>
        </authorList>
    </citation>
    <scope>NUCLEOTIDE SEQUENCE [LARGE SCALE GENOMIC DNA]</scope>
    <source>
        <strain evidence="3">UZHbot4</strain>
    </source>
</reference>
<dbReference type="Proteomes" id="UP000036959">
    <property type="component" value="Unassembled WGS sequence"/>
</dbReference>
<dbReference type="AlphaFoldDB" id="A0A0L0MJ56"/>